<keyword evidence="1" id="KW-1133">Transmembrane helix</keyword>
<feature type="transmembrane region" description="Helical" evidence="1">
    <location>
        <begin position="6"/>
        <end position="22"/>
    </location>
</feature>
<evidence type="ECO:0000313" key="2">
    <source>
        <dbReference type="EMBL" id="TNV71085.1"/>
    </source>
</evidence>
<name>A0A8J8NAE5_HALGN</name>
<accession>A0A8J8NAE5</accession>
<dbReference type="EMBL" id="RRYP01030776">
    <property type="protein sequence ID" value="TNV71085.1"/>
    <property type="molecule type" value="Genomic_DNA"/>
</dbReference>
<dbReference type="Proteomes" id="UP000785679">
    <property type="component" value="Unassembled WGS sequence"/>
</dbReference>
<keyword evidence="1" id="KW-0812">Transmembrane</keyword>
<protein>
    <submittedName>
        <fullName evidence="2">Uncharacterized protein</fullName>
    </submittedName>
</protein>
<organism evidence="2 3">
    <name type="scientific">Halteria grandinella</name>
    <dbReference type="NCBI Taxonomy" id="5974"/>
    <lineage>
        <taxon>Eukaryota</taxon>
        <taxon>Sar</taxon>
        <taxon>Alveolata</taxon>
        <taxon>Ciliophora</taxon>
        <taxon>Intramacronucleata</taxon>
        <taxon>Spirotrichea</taxon>
        <taxon>Stichotrichia</taxon>
        <taxon>Sporadotrichida</taxon>
        <taxon>Halteriidae</taxon>
        <taxon>Halteria</taxon>
    </lineage>
</organism>
<comment type="caution">
    <text evidence="2">The sequence shown here is derived from an EMBL/GenBank/DDBJ whole genome shotgun (WGS) entry which is preliminary data.</text>
</comment>
<dbReference type="AlphaFoldDB" id="A0A8J8NAE5"/>
<keyword evidence="3" id="KW-1185">Reference proteome</keyword>
<gene>
    <name evidence="2" type="ORF">FGO68_gene7847</name>
</gene>
<reference evidence="2" key="1">
    <citation type="submission" date="2019-06" db="EMBL/GenBank/DDBJ databases">
        <authorList>
            <person name="Zheng W."/>
        </authorList>
    </citation>
    <scope>NUCLEOTIDE SEQUENCE</scope>
    <source>
        <strain evidence="2">QDHG01</strain>
    </source>
</reference>
<proteinExistence type="predicted"/>
<evidence type="ECO:0000313" key="3">
    <source>
        <dbReference type="Proteomes" id="UP000785679"/>
    </source>
</evidence>
<sequence>MVNRKVYFANQFSIIALFFYVNDVDMLCSNRKNWIGVCASGRGILVLVTRPNGGSSQMGANISFACLLFSSPSNVVRFAFLAILSIFINEFFLVPTAALSLSSIALN</sequence>
<keyword evidence="1" id="KW-0472">Membrane</keyword>
<feature type="transmembrane region" description="Helical" evidence="1">
    <location>
        <begin position="78"/>
        <end position="106"/>
    </location>
</feature>
<evidence type="ECO:0000256" key="1">
    <source>
        <dbReference type="SAM" id="Phobius"/>
    </source>
</evidence>